<dbReference type="Gene3D" id="1.10.3720.10">
    <property type="entry name" value="MetI-like"/>
    <property type="match status" value="1"/>
</dbReference>
<feature type="transmembrane region" description="Helical" evidence="7">
    <location>
        <begin position="191"/>
        <end position="212"/>
    </location>
</feature>
<feature type="transmembrane region" description="Helical" evidence="7">
    <location>
        <begin position="251"/>
        <end position="272"/>
    </location>
</feature>
<evidence type="ECO:0000259" key="8">
    <source>
        <dbReference type="PROSITE" id="PS50928"/>
    </source>
</evidence>
<dbReference type="OrthoDB" id="9805884at2"/>
<protein>
    <submittedName>
        <fullName evidence="9">Peptide ABC transporter permease</fullName>
    </submittedName>
</protein>
<evidence type="ECO:0000313" key="9">
    <source>
        <dbReference type="EMBL" id="GEA49897.1"/>
    </source>
</evidence>
<accession>A0A4Y3HS92</accession>
<evidence type="ECO:0000256" key="5">
    <source>
        <dbReference type="ARBA" id="ARBA00022989"/>
    </source>
</evidence>
<dbReference type="EMBL" id="BJLF01000002">
    <property type="protein sequence ID" value="GEA49897.1"/>
    <property type="molecule type" value="Genomic_DNA"/>
</dbReference>
<keyword evidence="10" id="KW-1185">Reference proteome</keyword>
<dbReference type="Pfam" id="PF00528">
    <property type="entry name" value="BPD_transp_1"/>
    <property type="match status" value="1"/>
</dbReference>
<comment type="caution">
    <text evidence="9">The sequence shown here is derived from an EMBL/GenBank/DDBJ whole genome shotgun (WGS) entry which is preliminary data.</text>
</comment>
<dbReference type="GO" id="GO:0071916">
    <property type="term" value="F:dipeptide transmembrane transporter activity"/>
    <property type="evidence" value="ECO:0007669"/>
    <property type="project" value="TreeGrafter"/>
</dbReference>
<gene>
    <name evidence="9" type="ORF">VIN01S_07010</name>
</gene>
<evidence type="ECO:0000256" key="6">
    <source>
        <dbReference type="ARBA" id="ARBA00023136"/>
    </source>
</evidence>
<feature type="transmembrane region" description="Helical" evidence="7">
    <location>
        <begin position="81"/>
        <end position="106"/>
    </location>
</feature>
<dbReference type="PANTHER" id="PTHR43386:SF1">
    <property type="entry name" value="D,D-DIPEPTIDE TRANSPORT SYSTEM PERMEASE PROTEIN DDPC-RELATED"/>
    <property type="match status" value="1"/>
</dbReference>
<dbReference type="SUPFAM" id="SSF161098">
    <property type="entry name" value="MetI-like"/>
    <property type="match status" value="1"/>
</dbReference>
<evidence type="ECO:0000256" key="3">
    <source>
        <dbReference type="ARBA" id="ARBA00022475"/>
    </source>
</evidence>
<keyword evidence="4 7" id="KW-0812">Transmembrane</keyword>
<feature type="domain" description="ABC transmembrane type-1" evidence="8">
    <location>
        <begin position="81"/>
        <end position="269"/>
    </location>
</feature>
<dbReference type="InterPro" id="IPR035906">
    <property type="entry name" value="MetI-like_sf"/>
</dbReference>
<feature type="transmembrane region" description="Helical" evidence="7">
    <location>
        <begin position="113"/>
        <end position="136"/>
    </location>
</feature>
<dbReference type="InterPro" id="IPR050366">
    <property type="entry name" value="BP-dependent_transpt_permease"/>
</dbReference>
<dbReference type="InterPro" id="IPR000515">
    <property type="entry name" value="MetI-like"/>
</dbReference>
<dbReference type="Proteomes" id="UP000318717">
    <property type="component" value="Unassembled WGS sequence"/>
</dbReference>
<keyword evidence="2 7" id="KW-0813">Transport</keyword>
<feature type="transmembrane region" description="Helical" evidence="7">
    <location>
        <begin position="142"/>
        <end position="160"/>
    </location>
</feature>
<evidence type="ECO:0000313" key="10">
    <source>
        <dbReference type="Proteomes" id="UP000318717"/>
    </source>
</evidence>
<evidence type="ECO:0000256" key="4">
    <source>
        <dbReference type="ARBA" id="ARBA00022692"/>
    </source>
</evidence>
<evidence type="ECO:0000256" key="7">
    <source>
        <dbReference type="RuleBase" id="RU363032"/>
    </source>
</evidence>
<reference evidence="9 10" key="1">
    <citation type="submission" date="2019-06" db="EMBL/GenBank/DDBJ databases">
        <title>Whole genome shotgun sequence of Vibrio inusitatus NBRC 102082.</title>
        <authorList>
            <person name="Hosoyama A."/>
            <person name="Uohara A."/>
            <person name="Ohji S."/>
            <person name="Ichikawa N."/>
        </authorList>
    </citation>
    <scope>NUCLEOTIDE SEQUENCE [LARGE SCALE GENOMIC DNA]</scope>
    <source>
        <strain evidence="9 10">NBRC 102082</strain>
    </source>
</reference>
<dbReference type="CDD" id="cd06261">
    <property type="entry name" value="TM_PBP2"/>
    <property type="match status" value="1"/>
</dbReference>
<comment type="similarity">
    <text evidence="7">Belongs to the binding-protein-dependent transport system permease family.</text>
</comment>
<organism evidence="9 10">
    <name type="scientific">Vibrio inusitatus NBRC 102082</name>
    <dbReference type="NCBI Taxonomy" id="1219070"/>
    <lineage>
        <taxon>Bacteria</taxon>
        <taxon>Pseudomonadati</taxon>
        <taxon>Pseudomonadota</taxon>
        <taxon>Gammaproteobacteria</taxon>
        <taxon>Vibrionales</taxon>
        <taxon>Vibrionaceae</taxon>
        <taxon>Vibrio</taxon>
    </lineage>
</organism>
<sequence length="313" mass="34365">MKNKLNAIKEFMFDNPKAFSGISMVLLLCVLSFGANLFTSYEPNARVARPHQEPSVDHIMGTTRMGRDVWSQTLYGGRTSIMVGFTAGAFVIFMAVVVGVSAGYFGGIVDNTLSFFTNLVMVIPSLPLMLVLAAFLDQVSPLVIAVIIGATSWPWGARVIRAQTLSIRNKDFVHAAQVMGESKHRMVFCEVLPNMLSILASSFIGTVIYAIMTQATLEFIGLGDPLSNTWGAMLYNAQQTSAIRIGAWWEILAPSVALAVLAIGLALVNFSIDEISNPKLRAQRIMSKYNREQKKMNKLRQAQETQVPPLKEA</sequence>
<dbReference type="AlphaFoldDB" id="A0A4Y3HS92"/>
<proteinExistence type="inferred from homology"/>
<feature type="transmembrane region" description="Helical" evidence="7">
    <location>
        <begin position="21"/>
        <end position="41"/>
    </location>
</feature>
<evidence type="ECO:0000256" key="1">
    <source>
        <dbReference type="ARBA" id="ARBA00004651"/>
    </source>
</evidence>
<name>A0A4Y3HS92_9VIBR</name>
<dbReference type="PANTHER" id="PTHR43386">
    <property type="entry name" value="OLIGOPEPTIDE TRANSPORT SYSTEM PERMEASE PROTEIN APPC"/>
    <property type="match status" value="1"/>
</dbReference>
<dbReference type="GO" id="GO:0005886">
    <property type="term" value="C:plasma membrane"/>
    <property type="evidence" value="ECO:0007669"/>
    <property type="project" value="UniProtKB-SubCell"/>
</dbReference>
<keyword evidence="5 7" id="KW-1133">Transmembrane helix</keyword>
<evidence type="ECO:0000256" key="2">
    <source>
        <dbReference type="ARBA" id="ARBA00022448"/>
    </source>
</evidence>
<dbReference type="PROSITE" id="PS50928">
    <property type="entry name" value="ABC_TM1"/>
    <property type="match status" value="1"/>
</dbReference>
<comment type="subcellular location">
    <subcellularLocation>
        <location evidence="1 7">Cell membrane</location>
        <topology evidence="1 7">Multi-pass membrane protein</topology>
    </subcellularLocation>
</comment>
<keyword evidence="6 7" id="KW-0472">Membrane</keyword>
<keyword evidence="3" id="KW-1003">Cell membrane</keyword>
<dbReference type="RefSeq" id="WP_141344230.1">
    <property type="nucleotide sequence ID" value="NZ_BJLF01000002.1"/>
</dbReference>